<evidence type="ECO:0000256" key="4">
    <source>
        <dbReference type="ARBA" id="ARBA00022771"/>
    </source>
</evidence>
<dbReference type="CDD" id="cd01121">
    <property type="entry name" value="RadA_SMS_N"/>
    <property type="match status" value="1"/>
</dbReference>
<dbReference type="Gene3D" id="3.40.50.300">
    <property type="entry name" value="P-loop containing nucleotide triphosphate hydrolases"/>
    <property type="match status" value="1"/>
</dbReference>
<evidence type="ECO:0000256" key="7">
    <source>
        <dbReference type="ARBA" id="ARBA00022840"/>
    </source>
</evidence>
<dbReference type="SMART" id="SM00382">
    <property type="entry name" value="AAA"/>
    <property type="match status" value="1"/>
</dbReference>
<dbReference type="GO" id="GO:0003684">
    <property type="term" value="F:damaged DNA binding"/>
    <property type="evidence" value="ECO:0007669"/>
    <property type="project" value="InterPro"/>
</dbReference>
<keyword evidence="10 11" id="KW-0234">DNA repair</keyword>
<dbReference type="OrthoDB" id="9803906at2"/>
<dbReference type="GO" id="GO:0005829">
    <property type="term" value="C:cytosol"/>
    <property type="evidence" value="ECO:0007669"/>
    <property type="project" value="TreeGrafter"/>
</dbReference>
<feature type="region of interest" description="Lon-protease-like" evidence="11">
    <location>
        <begin position="367"/>
        <end position="470"/>
    </location>
</feature>
<dbReference type="GO" id="GO:0008270">
    <property type="term" value="F:zinc ion binding"/>
    <property type="evidence" value="ECO:0007669"/>
    <property type="project" value="UniProtKB-KW"/>
</dbReference>
<name>A0A562LHX6_9GAMM</name>
<evidence type="ECO:0000256" key="12">
    <source>
        <dbReference type="NCBIfam" id="TIGR00416"/>
    </source>
</evidence>
<keyword evidence="3 11" id="KW-0227">DNA damage</keyword>
<accession>A0A562LHX6</accession>
<evidence type="ECO:0000256" key="3">
    <source>
        <dbReference type="ARBA" id="ARBA00022763"/>
    </source>
</evidence>
<evidence type="ECO:0000256" key="1">
    <source>
        <dbReference type="ARBA" id="ARBA00022723"/>
    </source>
</evidence>
<evidence type="ECO:0000313" key="16">
    <source>
        <dbReference type="Proteomes" id="UP000316471"/>
    </source>
</evidence>
<dbReference type="InterPro" id="IPR027417">
    <property type="entry name" value="P-loop_NTPase"/>
</dbReference>
<keyword evidence="16" id="KW-1185">Reference proteome</keyword>
<evidence type="ECO:0000313" key="15">
    <source>
        <dbReference type="EMBL" id="TWI07218.1"/>
    </source>
</evidence>
<keyword evidence="1 11" id="KW-0479">Metal-binding</keyword>
<proteinExistence type="inferred from homology"/>
<dbReference type="Gene3D" id="3.30.230.10">
    <property type="match status" value="1"/>
</dbReference>
<evidence type="ECO:0000256" key="8">
    <source>
        <dbReference type="ARBA" id="ARBA00023016"/>
    </source>
</evidence>
<dbReference type="RefSeq" id="WP_144816592.1">
    <property type="nucleotide sequence ID" value="NZ_VLKP01000013.1"/>
</dbReference>
<feature type="short sequence motif" description="RadA KNRFG motif" evidence="11">
    <location>
        <begin position="268"/>
        <end position="272"/>
    </location>
</feature>
<dbReference type="EMBL" id="VLKP01000013">
    <property type="protein sequence ID" value="TWI07218.1"/>
    <property type="molecule type" value="Genomic_DNA"/>
</dbReference>
<dbReference type="InterPro" id="IPR004504">
    <property type="entry name" value="DNA_repair_RadA"/>
</dbReference>
<comment type="function">
    <text evidence="13">DNA-dependent ATPase involved in processing of recombination intermediates, plays a role in repairing DNA breaks. Stimulates the branch migration of RecA-mediated strand transfer reactions, allowing the 3' invading strand to extend heteroduplex DNA faster. Binds ssDNA in the presence of ADP but not other nucleotides, has ATPase activity that is stimulated by ssDNA and various branched DNA structures, but inhibited by SSB. Does not have RecA's homology-searching function.</text>
</comment>
<keyword evidence="2 11" id="KW-0547">Nucleotide-binding</keyword>
<dbReference type="GO" id="GO:0000725">
    <property type="term" value="P:recombinational repair"/>
    <property type="evidence" value="ECO:0007669"/>
    <property type="project" value="UniProtKB-UniRule"/>
</dbReference>
<dbReference type="Proteomes" id="UP000316471">
    <property type="component" value="Unassembled WGS sequence"/>
</dbReference>
<comment type="domain">
    <text evidence="11">The middle region has homology to RecA with ATPase motifs including the RadA KNRFG motif, while the C-terminus is homologous to Lon protease.</text>
</comment>
<dbReference type="SUPFAM" id="SSF52540">
    <property type="entry name" value="P-loop containing nucleoside triphosphate hydrolases"/>
    <property type="match status" value="1"/>
</dbReference>
<reference evidence="15 16" key="1">
    <citation type="journal article" date="2015" name="Stand. Genomic Sci.">
        <title>Genomic Encyclopedia of Bacterial and Archaeal Type Strains, Phase III: the genomes of soil and plant-associated and newly described type strains.</title>
        <authorList>
            <person name="Whitman W.B."/>
            <person name="Woyke T."/>
            <person name="Klenk H.P."/>
            <person name="Zhou Y."/>
            <person name="Lilburn T.G."/>
            <person name="Beck B.J."/>
            <person name="De Vos P."/>
            <person name="Vandamme P."/>
            <person name="Eisen J.A."/>
            <person name="Garrity G."/>
            <person name="Hugenholtz P."/>
            <person name="Kyrpides N.C."/>
        </authorList>
    </citation>
    <scope>NUCLEOTIDE SEQUENCE [LARGE SCALE GENOMIC DNA]</scope>
    <source>
        <strain evidence="15 16">CGMCC 1.10136</strain>
    </source>
</reference>
<evidence type="ECO:0000259" key="14">
    <source>
        <dbReference type="PROSITE" id="PS50162"/>
    </source>
</evidence>
<dbReference type="Pfam" id="PF18073">
    <property type="entry name" value="Zn_ribbon_LapB"/>
    <property type="match status" value="1"/>
</dbReference>
<keyword evidence="6 13" id="KW-0862">Zinc</keyword>
<evidence type="ECO:0000256" key="11">
    <source>
        <dbReference type="HAMAP-Rule" id="MF_01498"/>
    </source>
</evidence>
<dbReference type="PANTHER" id="PTHR32472">
    <property type="entry name" value="DNA REPAIR PROTEIN RADA"/>
    <property type="match status" value="1"/>
</dbReference>
<dbReference type="InterPro" id="IPR003593">
    <property type="entry name" value="AAA+_ATPase"/>
</dbReference>
<sequence length="470" mass="49438">MSVSSKSTSRSRTAYVCSECGADHTKWQGQCAECGAWNTLSEFVVQPAASVAKGGVAASRRSSWAGKADAPAITPLKDVRHSEESRVSTGIGELDRVLGGGLVHGAVVLVGGDPGIGKSTLLLQAVVKMAGELPALYVTGEESLAQVAGRGARLGLPLDGVHALAETGIERILEHAATMRPRLIVADSVQTLWTEELSAAPGSVSQVRESAARLVRYAKETGTSVFLVGHVTKEGGIAGPRVLEHMVDAVLYFEGESGSRFRVLRAFKNRFGAVNELGVFAMGDKGLREVPNPSAIFLSGSERPQPGSCVMVTREGTRPLLVEVQALVDASPLSNPRRVAVGMEGNRLAMLLAVLHRHGGVGVGDQDVFVNIVGGIRVQETAADLPVLLSVLSSLRDRPLAERTIAFGEVGLSGEIRPVPNGEERLKEAATHGFKRAIVAKANAPKSGHVGEMQVVAVERLAEALDAARE</sequence>
<comment type="similarity">
    <text evidence="11 13">Belongs to the RecA family. RadA subfamily.</text>
</comment>
<keyword evidence="4 13" id="KW-0863">Zinc-finger</keyword>
<dbReference type="FunFam" id="3.30.230.10:FF:000011">
    <property type="entry name" value="DNA repair protein RadA"/>
    <property type="match status" value="1"/>
</dbReference>
<dbReference type="InterPro" id="IPR014721">
    <property type="entry name" value="Ribsml_uS5_D2-typ_fold_subgr"/>
</dbReference>
<keyword evidence="9 11" id="KW-0238">DNA-binding</keyword>
<dbReference type="PANTHER" id="PTHR32472:SF10">
    <property type="entry name" value="DNA REPAIR PROTEIN RADA-LIKE PROTEIN"/>
    <property type="match status" value="1"/>
</dbReference>
<organism evidence="15 16">
    <name type="scientific">Aerolutibacter ruishenii</name>
    <dbReference type="NCBI Taxonomy" id="686800"/>
    <lineage>
        <taxon>Bacteria</taxon>
        <taxon>Pseudomonadati</taxon>
        <taxon>Pseudomonadota</taxon>
        <taxon>Gammaproteobacteria</taxon>
        <taxon>Lysobacterales</taxon>
        <taxon>Lysobacteraceae</taxon>
        <taxon>Aerolutibacter</taxon>
    </lineage>
</organism>
<dbReference type="InterPro" id="IPR041166">
    <property type="entry name" value="Rubredoxin_2"/>
</dbReference>
<feature type="binding site" evidence="11">
    <location>
        <begin position="112"/>
        <end position="119"/>
    </location>
    <ligand>
        <name>ATP</name>
        <dbReference type="ChEBI" id="CHEBI:30616"/>
    </ligand>
</feature>
<evidence type="ECO:0000256" key="2">
    <source>
        <dbReference type="ARBA" id="ARBA00022741"/>
    </source>
</evidence>
<protein>
    <recommendedName>
        <fullName evidence="11 12">DNA repair protein RadA</fullName>
    </recommendedName>
</protein>
<dbReference type="InterPro" id="IPR020588">
    <property type="entry name" value="RecA_ATP-bd"/>
</dbReference>
<dbReference type="NCBIfam" id="TIGR00416">
    <property type="entry name" value="sms"/>
    <property type="match status" value="1"/>
</dbReference>
<dbReference type="HAMAP" id="MF_01498">
    <property type="entry name" value="RadA_bact"/>
    <property type="match status" value="1"/>
</dbReference>
<keyword evidence="5" id="KW-0378">Hydrolase</keyword>
<dbReference type="AlphaFoldDB" id="A0A562LHX6"/>
<dbReference type="PROSITE" id="PS50162">
    <property type="entry name" value="RECA_2"/>
    <property type="match status" value="1"/>
</dbReference>
<comment type="caution">
    <text evidence="15">The sequence shown here is derived from an EMBL/GenBank/DDBJ whole genome shotgun (WGS) entry which is preliminary data.</text>
</comment>
<dbReference type="FunFam" id="3.40.50.300:FF:000050">
    <property type="entry name" value="DNA repair protein RadA"/>
    <property type="match status" value="1"/>
</dbReference>
<dbReference type="Pfam" id="PF13481">
    <property type="entry name" value="AAA_25"/>
    <property type="match status" value="1"/>
</dbReference>
<evidence type="ECO:0000256" key="9">
    <source>
        <dbReference type="ARBA" id="ARBA00023125"/>
    </source>
</evidence>
<dbReference type="GO" id="GO:0140664">
    <property type="term" value="F:ATP-dependent DNA damage sensor activity"/>
    <property type="evidence" value="ECO:0007669"/>
    <property type="project" value="InterPro"/>
</dbReference>
<evidence type="ECO:0000256" key="6">
    <source>
        <dbReference type="ARBA" id="ARBA00022833"/>
    </source>
</evidence>
<keyword evidence="7 11" id="KW-0067">ATP-binding</keyword>
<keyword evidence="8 11" id="KW-0346">Stress response</keyword>
<dbReference type="Pfam" id="PF13541">
    <property type="entry name" value="ChlI"/>
    <property type="match status" value="1"/>
</dbReference>
<evidence type="ECO:0000256" key="13">
    <source>
        <dbReference type="RuleBase" id="RU003555"/>
    </source>
</evidence>
<dbReference type="GO" id="GO:0016787">
    <property type="term" value="F:hydrolase activity"/>
    <property type="evidence" value="ECO:0007669"/>
    <property type="project" value="UniProtKB-KW"/>
</dbReference>
<comment type="function">
    <text evidence="11">Plays a role in repairing double-strand DNA breaks, probably involving stabilizing or processing branched DNA or blocked replication forks.</text>
</comment>
<evidence type="ECO:0000256" key="10">
    <source>
        <dbReference type="ARBA" id="ARBA00023204"/>
    </source>
</evidence>
<dbReference type="PRINTS" id="PR01874">
    <property type="entry name" value="DNAREPAIRADA"/>
</dbReference>
<evidence type="ECO:0000256" key="5">
    <source>
        <dbReference type="ARBA" id="ARBA00022801"/>
    </source>
</evidence>
<dbReference type="SUPFAM" id="SSF54211">
    <property type="entry name" value="Ribosomal protein S5 domain 2-like"/>
    <property type="match status" value="1"/>
</dbReference>
<gene>
    <name evidence="11" type="primary">radA</name>
    <name evidence="15" type="ORF">IP93_02736</name>
</gene>
<dbReference type="InterPro" id="IPR020568">
    <property type="entry name" value="Ribosomal_Su5_D2-typ_SF"/>
</dbReference>
<dbReference type="GO" id="GO:0005524">
    <property type="term" value="F:ATP binding"/>
    <property type="evidence" value="ECO:0007669"/>
    <property type="project" value="UniProtKB-UniRule"/>
</dbReference>
<feature type="domain" description="RecA family profile 1" evidence="14">
    <location>
        <begin position="83"/>
        <end position="231"/>
    </location>
</feature>